<evidence type="ECO:0000313" key="5">
    <source>
        <dbReference type="EMBL" id="AWI34187.1"/>
    </source>
</evidence>
<protein>
    <submittedName>
        <fullName evidence="5">SAM-dependent methyltransferase</fullName>
    </submittedName>
</protein>
<accession>A0A2U8FED2</accession>
<keyword evidence="2 5" id="KW-0808">Transferase</keyword>
<dbReference type="InterPro" id="IPR029063">
    <property type="entry name" value="SAM-dependent_MTases_sf"/>
</dbReference>
<dbReference type="GO" id="GO:0003723">
    <property type="term" value="F:RNA binding"/>
    <property type="evidence" value="ECO:0007669"/>
    <property type="project" value="UniProtKB-KW"/>
</dbReference>
<name>A0A2U8FED2_9HELI</name>
<gene>
    <name evidence="5" type="ORF">CDV25_04960</name>
</gene>
<keyword evidence="1 5" id="KW-0489">Methyltransferase</keyword>
<sequence>MLPYYLTNPKCTGAVCSSSKYLAEVITENIGIEQACNIVEIGPGMGAFTKVILRKKPDLGQFFVVEINTKIANRLHKKFPHLDIALGSAEFLQTMMQERQMPFVDVIVSGIPWAFLNQALQQRILENIHNYLRMSGIFATFAYILPSAGAKRFRKRIYSKEMFSEIKKSAIVWNNIPPAFVYYCKK</sequence>
<keyword evidence="4" id="KW-0694">RNA-binding</keyword>
<dbReference type="Gene3D" id="3.40.50.150">
    <property type="entry name" value="Vaccinia Virus protein VP39"/>
    <property type="match status" value="1"/>
</dbReference>
<proteinExistence type="predicted"/>
<dbReference type="GO" id="GO:0008168">
    <property type="term" value="F:methyltransferase activity"/>
    <property type="evidence" value="ECO:0007669"/>
    <property type="project" value="UniProtKB-KW"/>
</dbReference>
<evidence type="ECO:0000256" key="3">
    <source>
        <dbReference type="ARBA" id="ARBA00022691"/>
    </source>
</evidence>
<evidence type="ECO:0000256" key="1">
    <source>
        <dbReference type="ARBA" id="ARBA00022603"/>
    </source>
</evidence>
<dbReference type="AlphaFoldDB" id="A0A2U8FED2"/>
<dbReference type="SUPFAM" id="SSF53335">
    <property type="entry name" value="S-adenosyl-L-methionine-dependent methyltransferases"/>
    <property type="match status" value="1"/>
</dbReference>
<evidence type="ECO:0000313" key="6">
    <source>
        <dbReference type="Proteomes" id="UP000244890"/>
    </source>
</evidence>
<dbReference type="InterPro" id="IPR001737">
    <property type="entry name" value="KsgA/Erm"/>
</dbReference>
<dbReference type="KEGG" id="had:CDV25_04960"/>
<reference evidence="5 6" key="1">
    <citation type="submission" date="2017-06" db="EMBL/GenBank/DDBJ databases">
        <title>Complete genome of Helicobacter apodemus.</title>
        <authorList>
            <person name="Cho S."/>
        </authorList>
    </citation>
    <scope>NUCLEOTIDE SEQUENCE [LARGE SCALE GENOMIC DNA]</scope>
    <source>
        <strain evidence="6">SNUVETPUB-15-01</strain>
    </source>
</reference>
<evidence type="ECO:0000256" key="4">
    <source>
        <dbReference type="ARBA" id="ARBA00022884"/>
    </source>
</evidence>
<dbReference type="RefSeq" id="WP_162550449.1">
    <property type="nucleotide sequence ID" value="NZ_CP021886.1"/>
</dbReference>
<evidence type="ECO:0000256" key="2">
    <source>
        <dbReference type="ARBA" id="ARBA00022679"/>
    </source>
</evidence>
<dbReference type="GO" id="GO:0032259">
    <property type="term" value="P:methylation"/>
    <property type="evidence" value="ECO:0007669"/>
    <property type="project" value="UniProtKB-KW"/>
</dbReference>
<dbReference type="Proteomes" id="UP000244890">
    <property type="component" value="Chromosome"/>
</dbReference>
<keyword evidence="3" id="KW-0949">S-adenosyl-L-methionine</keyword>
<dbReference type="CDD" id="cd02440">
    <property type="entry name" value="AdoMet_MTases"/>
    <property type="match status" value="1"/>
</dbReference>
<organism evidence="5 6">
    <name type="scientific">Helicobacter apodemus</name>
    <dbReference type="NCBI Taxonomy" id="135569"/>
    <lineage>
        <taxon>Bacteria</taxon>
        <taxon>Pseudomonadati</taxon>
        <taxon>Campylobacterota</taxon>
        <taxon>Epsilonproteobacteria</taxon>
        <taxon>Campylobacterales</taxon>
        <taxon>Helicobacteraceae</taxon>
        <taxon>Helicobacter</taxon>
    </lineage>
</organism>
<dbReference type="Pfam" id="PF00398">
    <property type="entry name" value="RrnaAD"/>
    <property type="match status" value="1"/>
</dbReference>
<dbReference type="EMBL" id="CP021886">
    <property type="protein sequence ID" value="AWI34187.1"/>
    <property type="molecule type" value="Genomic_DNA"/>
</dbReference>